<feature type="compositionally biased region" description="Polar residues" evidence="2">
    <location>
        <begin position="283"/>
        <end position="305"/>
    </location>
</feature>
<dbReference type="Gene3D" id="3.30.50.10">
    <property type="entry name" value="Erythroid Transcription Factor GATA-1, subunit A"/>
    <property type="match status" value="1"/>
</dbReference>
<accession>A0AA88GQ76</accession>
<evidence type="ECO:0000256" key="2">
    <source>
        <dbReference type="SAM" id="MobiDB-lite"/>
    </source>
</evidence>
<keyword evidence="1" id="KW-0479">Metal-binding</keyword>
<dbReference type="RefSeq" id="XP_044548955.1">
    <property type="nucleotide sequence ID" value="XM_044694272.1"/>
</dbReference>
<sequence length="318" mass="36470">MMNTSPCSSHYSNASHGPTILHRVINPSMTVMNHHHCHFTSNGVDRNGQYWPMNNVCSSSHTLNSRTHCNYRMPEDVSPVHAPSKETMFVSSSVPCQHVIPSGEHSVFPLIYTHESSSRVRCDSLTCPTTEVNTQHALTSNTSVDNKMYITEFVPNNSHVNSIPVPVEETTSTRNSKMKNRIEKNKTRCFNCNTEKSPLWRKHPEHGKKLCNKCGLYLLRYQKDRPMHEEHLKAGRRKKIKKENMENRATEEGQREPKDIASNTMDDNHKNKRTKDQTDENESTLSKKVKTSSCSSEAETHSNSDPLWMHPPVRRHQR</sequence>
<feature type="region of interest" description="Disordered" evidence="2">
    <location>
        <begin position="228"/>
        <end position="318"/>
    </location>
</feature>
<dbReference type="PROSITE" id="PS50114">
    <property type="entry name" value="GATA_ZN_FINGER_2"/>
    <property type="match status" value="1"/>
</dbReference>
<dbReference type="EMBL" id="PYSW02000021">
    <property type="protein sequence ID" value="KAG2383276.1"/>
    <property type="molecule type" value="Genomic_DNA"/>
</dbReference>
<keyword evidence="1" id="KW-0862">Zinc</keyword>
<dbReference type="InterPro" id="IPR013088">
    <property type="entry name" value="Znf_NHR/GATA"/>
</dbReference>
<dbReference type="CDD" id="cd00202">
    <property type="entry name" value="ZnF_GATA"/>
    <property type="match status" value="1"/>
</dbReference>
<dbReference type="SMART" id="SM00401">
    <property type="entry name" value="ZnF_GATA"/>
    <property type="match status" value="1"/>
</dbReference>
<evidence type="ECO:0000313" key="4">
    <source>
        <dbReference type="EMBL" id="KAG2383276.1"/>
    </source>
</evidence>
<gene>
    <name evidence="4" type="ORF">C9374_004613</name>
</gene>
<dbReference type="AlphaFoldDB" id="A0AA88GQ76"/>
<keyword evidence="5" id="KW-1185">Reference proteome</keyword>
<dbReference type="Proteomes" id="UP000816034">
    <property type="component" value="Unassembled WGS sequence"/>
</dbReference>
<name>A0AA88GQ76_NAELO</name>
<dbReference type="GeneID" id="68097068"/>
<dbReference type="GO" id="GO:0008270">
    <property type="term" value="F:zinc ion binding"/>
    <property type="evidence" value="ECO:0007669"/>
    <property type="project" value="UniProtKB-KW"/>
</dbReference>
<reference evidence="4 5" key="1">
    <citation type="journal article" date="2018" name="BMC Genomics">
        <title>The genome of Naegleria lovaniensis, the basis for a comparative approach to unravel pathogenicity factors of the human pathogenic amoeba N. fowleri.</title>
        <authorList>
            <person name="Liechti N."/>
            <person name="Schurch N."/>
            <person name="Bruggmann R."/>
            <person name="Wittwer M."/>
        </authorList>
    </citation>
    <scope>NUCLEOTIDE SEQUENCE [LARGE SCALE GENOMIC DNA]</scope>
    <source>
        <strain evidence="4 5">ATCC 30569</strain>
    </source>
</reference>
<keyword evidence="1" id="KW-0863">Zinc-finger</keyword>
<evidence type="ECO:0000313" key="5">
    <source>
        <dbReference type="Proteomes" id="UP000816034"/>
    </source>
</evidence>
<protein>
    <recommendedName>
        <fullName evidence="3">GATA-type domain-containing protein</fullName>
    </recommendedName>
</protein>
<proteinExistence type="predicted"/>
<comment type="caution">
    <text evidence="4">The sequence shown here is derived from an EMBL/GenBank/DDBJ whole genome shotgun (WGS) entry which is preliminary data.</text>
</comment>
<feature type="domain" description="GATA-type" evidence="3">
    <location>
        <begin position="183"/>
        <end position="248"/>
    </location>
</feature>
<dbReference type="GO" id="GO:0006355">
    <property type="term" value="P:regulation of DNA-templated transcription"/>
    <property type="evidence" value="ECO:0007669"/>
    <property type="project" value="InterPro"/>
</dbReference>
<dbReference type="Pfam" id="PF00320">
    <property type="entry name" value="GATA"/>
    <property type="match status" value="1"/>
</dbReference>
<feature type="compositionally biased region" description="Basic and acidic residues" evidence="2">
    <location>
        <begin position="242"/>
        <end position="259"/>
    </location>
</feature>
<evidence type="ECO:0000259" key="3">
    <source>
        <dbReference type="PROSITE" id="PS50114"/>
    </source>
</evidence>
<dbReference type="InterPro" id="IPR000679">
    <property type="entry name" value="Znf_GATA"/>
</dbReference>
<feature type="compositionally biased region" description="Basic and acidic residues" evidence="2">
    <location>
        <begin position="266"/>
        <end position="278"/>
    </location>
</feature>
<dbReference type="SUPFAM" id="SSF57716">
    <property type="entry name" value="Glucocorticoid receptor-like (DNA-binding domain)"/>
    <property type="match status" value="1"/>
</dbReference>
<dbReference type="GO" id="GO:0043565">
    <property type="term" value="F:sequence-specific DNA binding"/>
    <property type="evidence" value="ECO:0007669"/>
    <property type="project" value="InterPro"/>
</dbReference>
<evidence type="ECO:0000256" key="1">
    <source>
        <dbReference type="PROSITE-ProRule" id="PRU00094"/>
    </source>
</evidence>
<organism evidence="4 5">
    <name type="scientific">Naegleria lovaniensis</name>
    <name type="common">Amoeba</name>
    <dbReference type="NCBI Taxonomy" id="51637"/>
    <lineage>
        <taxon>Eukaryota</taxon>
        <taxon>Discoba</taxon>
        <taxon>Heterolobosea</taxon>
        <taxon>Tetramitia</taxon>
        <taxon>Eutetramitia</taxon>
        <taxon>Vahlkampfiidae</taxon>
        <taxon>Naegleria</taxon>
    </lineage>
</organism>